<dbReference type="eggNOG" id="COG0251">
    <property type="taxonomic scope" value="Bacteria"/>
</dbReference>
<organism evidence="1 2">
    <name type="scientific">Gemmatimonas aurantiaca (strain DSM 14586 / JCM 11422 / NBRC 100505 / T-27)</name>
    <dbReference type="NCBI Taxonomy" id="379066"/>
    <lineage>
        <taxon>Bacteria</taxon>
        <taxon>Pseudomonadati</taxon>
        <taxon>Gemmatimonadota</taxon>
        <taxon>Gemmatimonadia</taxon>
        <taxon>Gemmatimonadales</taxon>
        <taxon>Gemmatimonadaceae</taxon>
        <taxon>Gemmatimonas</taxon>
    </lineage>
</organism>
<dbReference type="SUPFAM" id="SSF55298">
    <property type="entry name" value="YjgF-like"/>
    <property type="match status" value="1"/>
</dbReference>
<dbReference type="Pfam" id="PF01042">
    <property type="entry name" value="Ribonuc_L-PSP"/>
    <property type="match status" value="1"/>
</dbReference>
<dbReference type="Proteomes" id="UP000002209">
    <property type="component" value="Chromosome"/>
</dbReference>
<proteinExistence type="predicted"/>
<name>C1ACE5_GEMAT</name>
<dbReference type="PANTHER" id="PTHR11803">
    <property type="entry name" value="2-IMINOBUTANOATE/2-IMINOPROPANOATE DEAMINASE RIDA"/>
    <property type="match status" value="1"/>
</dbReference>
<dbReference type="GO" id="GO:0019239">
    <property type="term" value="F:deaminase activity"/>
    <property type="evidence" value="ECO:0007669"/>
    <property type="project" value="TreeGrafter"/>
</dbReference>
<dbReference type="EMBL" id="AP009153">
    <property type="protein sequence ID" value="BAH40172.1"/>
    <property type="molecule type" value="Genomic_DNA"/>
</dbReference>
<dbReference type="AlphaFoldDB" id="C1ACE5"/>
<dbReference type="PANTHER" id="PTHR11803:SF39">
    <property type="entry name" value="2-IMINOBUTANOATE_2-IMINOPROPANOATE DEAMINASE"/>
    <property type="match status" value="1"/>
</dbReference>
<evidence type="ECO:0000313" key="2">
    <source>
        <dbReference type="Proteomes" id="UP000002209"/>
    </source>
</evidence>
<gene>
    <name evidence="1" type="ordered locus">GAU_3130</name>
</gene>
<dbReference type="Gene3D" id="3.30.1330.40">
    <property type="entry name" value="RutC-like"/>
    <property type="match status" value="1"/>
</dbReference>
<dbReference type="HOGENOM" id="CLU_1150556_0_0_0"/>
<accession>C1ACE5</accession>
<dbReference type="GO" id="GO:0005829">
    <property type="term" value="C:cytosol"/>
    <property type="evidence" value="ECO:0007669"/>
    <property type="project" value="TreeGrafter"/>
</dbReference>
<protein>
    <submittedName>
        <fullName evidence="1">Putative endoribonuclease</fullName>
    </submittedName>
</protein>
<dbReference type="KEGG" id="gau:GAU_3130"/>
<dbReference type="InterPro" id="IPR006175">
    <property type="entry name" value="YjgF/YER057c/UK114"/>
</dbReference>
<dbReference type="CDD" id="cd00448">
    <property type="entry name" value="YjgF_YER057c_UK114_family"/>
    <property type="match status" value="1"/>
</dbReference>
<sequence length="241" mass="25121">MVSARGLLGASTGGVLARCMRTARGRREPRLFQVCGRKPRGARMRAELTKNGVPLDAARFPFRFGGMENTNTPNHLRLARAAVVAASTAAIAVLLQAGCAAPKDAAAPAAASPASAAADPEFIQPDGPPANPFSPAVRVGNLIFVSGTLGTLPDGKLAPGGIQAETKQLLENIKGTLGAVGVGMERVARCTVYMADLAEWPAMNEIYRSYFTNGKYPARAAVQATLLFGARVEMECVAAAK</sequence>
<keyword evidence="2" id="KW-1185">Reference proteome</keyword>
<reference evidence="2" key="1">
    <citation type="submission" date="2006-03" db="EMBL/GenBank/DDBJ databases">
        <title>Complete genome sequence of Gemmatimonas aurantiaca T-27 that represents a novel phylum Gemmatimonadetes.</title>
        <authorList>
            <person name="Takasaki K."/>
            <person name="Ichikawa N."/>
            <person name="Miura H."/>
            <person name="Matsushita S."/>
            <person name="Watanabe Y."/>
            <person name="Oguchi A."/>
            <person name="Ankai A."/>
            <person name="Yashiro I."/>
            <person name="Takahashi M."/>
            <person name="Terui Y."/>
            <person name="Fukui S."/>
            <person name="Yokoyama H."/>
            <person name="Tanikawa S."/>
            <person name="Hanada S."/>
            <person name="Kamagata Y."/>
            <person name="Fujita N."/>
        </authorList>
    </citation>
    <scope>NUCLEOTIDE SEQUENCE [LARGE SCALE GENOMIC DNA]</scope>
    <source>
        <strain evidence="2">T-27 / DSM 14586 / JCM 11422 / NBRC 100505</strain>
    </source>
</reference>
<dbReference type="STRING" id="379066.GAU_3130"/>
<dbReference type="InterPro" id="IPR035959">
    <property type="entry name" value="RutC-like_sf"/>
</dbReference>
<evidence type="ECO:0000313" key="1">
    <source>
        <dbReference type="EMBL" id="BAH40172.1"/>
    </source>
</evidence>